<dbReference type="Proteomes" id="UP001446871">
    <property type="component" value="Unassembled WGS sequence"/>
</dbReference>
<evidence type="ECO:0000256" key="2">
    <source>
        <dbReference type="ARBA" id="ARBA00022670"/>
    </source>
</evidence>
<feature type="region of interest" description="Disordered" evidence="5">
    <location>
        <begin position="172"/>
        <end position="193"/>
    </location>
</feature>
<evidence type="ECO:0000256" key="4">
    <source>
        <dbReference type="ARBA" id="ARBA00022807"/>
    </source>
</evidence>
<proteinExistence type="inferred from homology"/>
<dbReference type="SUPFAM" id="SSF53182">
    <property type="entry name" value="Pyrrolidone carboxyl peptidase (pyroglutamate aminopeptidase)"/>
    <property type="match status" value="1"/>
</dbReference>
<keyword evidence="2" id="KW-0645">Protease</keyword>
<keyword evidence="4" id="KW-0788">Thiol protease</keyword>
<comment type="similarity">
    <text evidence="1">Belongs to the peptidase C15 family.</text>
</comment>
<evidence type="ECO:0000256" key="1">
    <source>
        <dbReference type="ARBA" id="ARBA00006641"/>
    </source>
</evidence>
<reference evidence="6 7" key="1">
    <citation type="submission" date="2023-01" db="EMBL/GenBank/DDBJ databases">
        <title>Analysis of 21 Apiospora genomes using comparative genomics revels a genus with tremendous synthesis potential of carbohydrate active enzymes and secondary metabolites.</title>
        <authorList>
            <person name="Sorensen T."/>
        </authorList>
    </citation>
    <scope>NUCLEOTIDE SEQUENCE [LARGE SCALE GENOMIC DNA]</scope>
    <source>
        <strain evidence="6 7">CBS 83171</strain>
    </source>
</reference>
<dbReference type="InterPro" id="IPR036440">
    <property type="entry name" value="Peptidase_C15-like_sf"/>
</dbReference>
<dbReference type="EMBL" id="JAQQWM010000009">
    <property type="protein sequence ID" value="KAK8047448.1"/>
    <property type="molecule type" value="Genomic_DNA"/>
</dbReference>
<evidence type="ECO:0000313" key="7">
    <source>
        <dbReference type="Proteomes" id="UP001446871"/>
    </source>
</evidence>
<evidence type="ECO:0000313" key="6">
    <source>
        <dbReference type="EMBL" id="KAK8047448.1"/>
    </source>
</evidence>
<dbReference type="InterPro" id="IPR016125">
    <property type="entry name" value="Peptidase_C15-like"/>
</dbReference>
<dbReference type="PANTHER" id="PTHR23402">
    <property type="entry name" value="PROTEASE FAMILY C15 PYROGLUTAMYL-PEPTIDASE I-RELATED"/>
    <property type="match status" value="1"/>
</dbReference>
<sequence>MATGEHGTPFRIFVAGFGSVSHVQPRDLPNPAFEIIKRLPSALSPASASRSHTYYPSIEIVAHPDPLPWSYHGLLQTVPSLVRRNVDAVVLILLIGVAVGQEYYSVEPSAVRDGYHEVPDLDRRTLPKGEGVKIWGRKSRERLATSVYLAAVGKSWHEELAVVHLGHDKKRLGGGKADEAGRGQGQQKSLPDLRHTDDVGSYVCGLLYYSTLAELVRITNEGAAATTATSGKREMEGKAVFLHVPLLLGDEQFEAGYEVVVALMRALAVVHSDVTRWV</sequence>
<evidence type="ECO:0000256" key="3">
    <source>
        <dbReference type="ARBA" id="ARBA00022801"/>
    </source>
</evidence>
<protein>
    <submittedName>
        <fullName evidence="6">Pyroglutamyl peptidase-like protein type I</fullName>
    </submittedName>
</protein>
<accession>A0ABR1TP48</accession>
<comment type="caution">
    <text evidence="6">The sequence shown here is derived from an EMBL/GenBank/DDBJ whole genome shotgun (WGS) entry which is preliminary data.</text>
</comment>
<keyword evidence="3" id="KW-0378">Hydrolase</keyword>
<dbReference type="PANTHER" id="PTHR23402:SF1">
    <property type="entry name" value="PYROGLUTAMYL-PEPTIDASE I"/>
    <property type="match status" value="1"/>
</dbReference>
<name>A0ABR1TP48_9PEZI</name>
<evidence type="ECO:0000256" key="5">
    <source>
        <dbReference type="SAM" id="MobiDB-lite"/>
    </source>
</evidence>
<dbReference type="Gene3D" id="3.40.630.20">
    <property type="entry name" value="Peptidase C15, pyroglutamyl peptidase I-like"/>
    <property type="match status" value="1"/>
</dbReference>
<gene>
    <name evidence="6" type="ORF">PG996_015512</name>
</gene>
<keyword evidence="7" id="KW-1185">Reference proteome</keyword>
<organism evidence="6 7">
    <name type="scientific">Apiospora saccharicola</name>
    <dbReference type="NCBI Taxonomy" id="335842"/>
    <lineage>
        <taxon>Eukaryota</taxon>
        <taxon>Fungi</taxon>
        <taxon>Dikarya</taxon>
        <taxon>Ascomycota</taxon>
        <taxon>Pezizomycotina</taxon>
        <taxon>Sordariomycetes</taxon>
        <taxon>Xylariomycetidae</taxon>
        <taxon>Amphisphaeriales</taxon>
        <taxon>Apiosporaceae</taxon>
        <taxon>Apiospora</taxon>
    </lineage>
</organism>